<proteinExistence type="predicted"/>
<sequence>MMKQLKLFLKLKPQSLRISMLQEKLNQGINQMINLQGTLINAFRVDGGKGKDGKEYEARDKVQILGSLELPNGEIKHELVDLTVEDSRLFEPFKNQVISISCGAMAVGRNVIFYVRKGAKPVLAEQM</sequence>
<accession>A0A077XLX2</accession>
<reference evidence="1" key="1">
    <citation type="journal article" date="2014" name="Genome Announc.">
        <title>Isolation of protein-associated circular DNA from healthy cattle serum.</title>
        <authorList>
            <person name="Funk M."/>
            <person name="Gunst K."/>
            <person name="Lucansky V."/>
            <person name="Mueller H."/>
            <person name="zur Hausen H."/>
            <person name="de Villiers E.M."/>
        </authorList>
    </citation>
    <scope>NUCLEOTIDE SEQUENCE</scope>
    <source>
        <strain evidence="1">HCBI1.225</strain>
    </source>
</reference>
<organism evidence="1">
    <name type="scientific">Sphinx2.36-related DNA</name>
    <dbReference type="NCBI Taxonomy" id="1515703"/>
    <lineage>
        <taxon>unclassified sequences</taxon>
    </lineage>
</organism>
<protein>
    <submittedName>
        <fullName evidence="1">Uncharacterized protein</fullName>
    </submittedName>
</protein>
<name>A0A077XLX2_9ZZZZ</name>
<dbReference type="EMBL" id="LK931499">
    <property type="protein sequence ID" value="CDS63412.1"/>
    <property type="molecule type" value="Genomic_DNA"/>
</dbReference>
<dbReference type="AlphaFoldDB" id="A0A077XLX2"/>
<reference evidence="1" key="2">
    <citation type="submission" date="2014-05" db="EMBL/GenBank/DDBJ databases">
        <authorList>
            <person name="De Villiers E.M."/>
        </authorList>
    </citation>
    <scope>NUCLEOTIDE SEQUENCE</scope>
    <source>
        <strain evidence="1">HCBI1.225</strain>
    </source>
</reference>
<evidence type="ECO:0000313" key="1">
    <source>
        <dbReference type="EMBL" id="CDS63412.1"/>
    </source>
</evidence>